<feature type="transmembrane region" description="Helical" evidence="1">
    <location>
        <begin position="37"/>
        <end position="58"/>
    </location>
</feature>
<dbReference type="Gene3D" id="3.40.220.10">
    <property type="entry name" value="Leucine Aminopeptidase, subunit E, domain 1"/>
    <property type="match status" value="1"/>
</dbReference>
<protein>
    <recommendedName>
        <fullName evidence="2">Macro domain-containing protein</fullName>
    </recommendedName>
</protein>
<gene>
    <name evidence="3" type="ORF">SAMN05660350_03353</name>
</gene>
<dbReference type="RefSeq" id="WP_072919819.1">
    <property type="nucleotide sequence ID" value="NZ_FRDM01000019.1"/>
</dbReference>
<dbReference type="OrthoDB" id="4547231at2"/>
<keyword evidence="1" id="KW-0812">Transmembrane</keyword>
<sequence length="359" mass="38695">MTTFQWTTLVCAVVSLAIGLPLALAGRTRPGVPRPRVRLVLAWLVVALCPVFLIFLFFPESTISPEFTWGQATGAIAAYLVVWGVGIRYSLQAEDLEARERELSRRESNAASKAPDSTEPVRGGDVLVYQLVDRPSGAIGLVGGGLDLVTFADVWVNSENVEMQMARYYDRSVSGVIRYLGGRHDSAGEVVEDVIGRALAARMEGRRSVPLSTVFDTEPGDLAESHSVKRVLHVAAAVGEFGRGYGHAGDIGGCVRAVLRCAERLAERADDIRSVLLPLLGSGSAKGSLDAIVPAVLDTVADHLESHPAGRIDRVYLIAYTKGEHAMCRRLLDDDPRLQPGRPLKRAALVPTPSSTAHR</sequence>
<accession>A0A1M7UIR3</accession>
<dbReference type="SUPFAM" id="SSF52949">
    <property type="entry name" value="Macro domain-like"/>
    <property type="match status" value="1"/>
</dbReference>
<feature type="domain" description="Macro" evidence="2">
    <location>
        <begin position="126"/>
        <end position="336"/>
    </location>
</feature>
<evidence type="ECO:0000313" key="4">
    <source>
        <dbReference type="Proteomes" id="UP000184428"/>
    </source>
</evidence>
<keyword evidence="1" id="KW-0472">Membrane</keyword>
<evidence type="ECO:0000256" key="1">
    <source>
        <dbReference type="SAM" id="Phobius"/>
    </source>
</evidence>
<dbReference type="InterPro" id="IPR002589">
    <property type="entry name" value="Macro_dom"/>
</dbReference>
<keyword evidence="1" id="KW-1133">Transmembrane helix</keyword>
<feature type="transmembrane region" description="Helical" evidence="1">
    <location>
        <begin position="70"/>
        <end position="91"/>
    </location>
</feature>
<dbReference type="PROSITE" id="PS51154">
    <property type="entry name" value="MACRO"/>
    <property type="match status" value="1"/>
</dbReference>
<dbReference type="Proteomes" id="UP000184428">
    <property type="component" value="Unassembled WGS sequence"/>
</dbReference>
<feature type="transmembrane region" description="Helical" evidence="1">
    <location>
        <begin position="6"/>
        <end position="25"/>
    </location>
</feature>
<evidence type="ECO:0000313" key="3">
    <source>
        <dbReference type="EMBL" id="SHN82911.1"/>
    </source>
</evidence>
<dbReference type="AlphaFoldDB" id="A0A1M7UIR3"/>
<evidence type="ECO:0000259" key="2">
    <source>
        <dbReference type="PROSITE" id="PS51154"/>
    </source>
</evidence>
<dbReference type="InterPro" id="IPR043472">
    <property type="entry name" value="Macro_dom-like"/>
</dbReference>
<name>A0A1M7UIR3_9ACTN</name>
<reference evidence="3 4" key="1">
    <citation type="submission" date="2016-12" db="EMBL/GenBank/DDBJ databases">
        <authorList>
            <person name="Song W.-J."/>
            <person name="Kurnit D.M."/>
        </authorList>
    </citation>
    <scope>NUCLEOTIDE SEQUENCE [LARGE SCALE GENOMIC DNA]</scope>
    <source>
        <strain evidence="3 4">DSM 43162</strain>
    </source>
</reference>
<organism evidence="3 4">
    <name type="scientific">Geodermatophilus obscurus</name>
    <dbReference type="NCBI Taxonomy" id="1861"/>
    <lineage>
        <taxon>Bacteria</taxon>
        <taxon>Bacillati</taxon>
        <taxon>Actinomycetota</taxon>
        <taxon>Actinomycetes</taxon>
        <taxon>Geodermatophilales</taxon>
        <taxon>Geodermatophilaceae</taxon>
        <taxon>Geodermatophilus</taxon>
    </lineage>
</organism>
<dbReference type="EMBL" id="FRDM01000019">
    <property type="protein sequence ID" value="SHN82911.1"/>
    <property type="molecule type" value="Genomic_DNA"/>
</dbReference>
<proteinExistence type="predicted"/>